<evidence type="ECO:0000313" key="2">
    <source>
        <dbReference type="Proteomes" id="UP001627154"/>
    </source>
</evidence>
<proteinExistence type="predicted"/>
<reference evidence="1 2" key="1">
    <citation type="journal article" date="2024" name="bioRxiv">
        <title>A reference genome for Trichogramma kaykai: A tiny desert-dwelling parasitoid wasp with competing sex-ratio distorters.</title>
        <authorList>
            <person name="Culotta J."/>
            <person name="Lindsey A.R."/>
        </authorList>
    </citation>
    <scope>NUCLEOTIDE SEQUENCE [LARGE SCALE GENOMIC DNA]</scope>
    <source>
        <strain evidence="1 2">KSX58</strain>
    </source>
</reference>
<gene>
    <name evidence="1" type="ORF">TKK_004622</name>
</gene>
<dbReference type="AlphaFoldDB" id="A0ABD2XBF9"/>
<organism evidence="1 2">
    <name type="scientific">Trichogramma kaykai</name>
    <dbReference type="NCBI Taxonomy" id="54128"/>
    <lineage>
        <taxon>Eukaryota</taxon>
        <taxon>Metazoa</taxon>
        <taxon>Ecdysozoa</taxon>
        <taxon>Arthropoda</taxon>
        <taxon>Hexapoda</taxon>
        <taxon>Insecta</taxon>
        <taxon>Pterygota</taxon>
        <taxon>Neoptera</taxon>
        <taxon>Endopterygota</taxon>
        <taxon>Hymenoptera</taxon>
        <taxon>Apocrita</taxon>
        <taxon>Proctotrupomorpha</taxon>
        <taxon>Chalcidoidea</taxon>
        <taxon>Trichogrammatidae</taxon>
        <taxon>Trichogramma</taxon>
    </lineage>
</organism>
<dbReference type="EMBL" id="JBJJXI010000034">
    <property type="protein sequence ID" value="KAL3402698.1"/>
    <property type="molecule type" value="Genomic_DNA"/>
</dbReference>
<comment type="caution">
    <text evidence="1">The sequence shown here is derived from an EMBL/GenBank/DDBJ whole genome shotgun (WGS) entry which is preliminary data.</text>
</comment>
<name>A0ABD2XBF9_9HYME</name>
<keyword evidence="2" id="KW-1185">Reference proteome</keyword>
<evidence type="ECO:0000313" key="1">
    <source>
        <dbReference type="EMBL" id="KAL3402698.1"/>
    </source>
</evidence>
<protein>
    <submittedName>
        <fullName evidence="1">Uncharacterized protein</fullName>
    </submittedName>
</protein>
<accession>A0ABD2XBF9</accession>
<sequence length="175" mass="20577">MTPAERIIVRHYASNLNCLTNKNVTLGQLQQFNNSVRTSLRDELNMKMTDEEISRKMQHLKDIFIEADSLIKANRNLTFLQKSIYEALYFLKPYIAINSSINQKEQSKKSRIQSSSAAATEEIEKYWRITKNKYKNDLAAQLNSKIMEYQDTRVQRRVLSIILESIQMYIEKSHH</sequence>
<dbReference type="Proteomes" id="UP001627154">
    <property type="component" value="Unassembled WGS sequence"/>
</dbReference>